<evidence type="ECO:0000313" key="2">
    <source>
        <dbReference type="Proteomes" id="UP000515847"/>
    </source>
</evidence>
<evidence type="ECO:0000313" key="1">
    <source>
        <dbReference type="EMBL" id="QNB48402.1"/>
    </source>
</evidence>
<accession>A0A7G6E8J8</accession>
<keyword evidence="2" id="KW-1185">Reference proteome</keyword>
<name>A0A7G6E8J8_THEFR</name>
<dbReference type="AlphaFoldDB" id="A0A7G6E8J8"/>
<dbReference type="Proteomes" id="UP000515847">
    <property type="component" value="Chromosome"/>
</dbReference>
<reference evidence="1 2" key="1">
    <citation type="journal article" date="2019" name="Front. Microbiol.">
        <title>Thermoanaerosceptrum fracticalcis gen. nov. sp. nov., a Novel Fumarate-Fermenting Microorganism From a Deep Fractured Carbonate Aquifer of the US Great Basin.</title>
        <authorList>
            <person name="Hamilton-Brehm S.D."/>
            <person name="Stewart L.E."/>
            <person name="Zavarin M."/>
            <person name="Caldwell M."/>
            <person name="Lawson P.A."/>
            <person name="Onstott T.C."/>
            <person name="Grzymski J."/>
            <person name="Neveux I."/>
            <person name="Lollar B.S."/>
            <person name="Russell C.E."/>
            <person name="Moser D.P."/>
        </authorList>
    </citation>
    <scope>NUCLEOTIDE SEQUENCE [LARGE SCALE GENOMIC DNA]</scope>
    <source>
        <strain evidence="1 2">DRI-13</strain>
    </source>
</reference>
<dbReference type="EMBL" id="CP045798">
    <property type="protein sequence ID" value="QNB48402.1"/>
    <property type="molecule type" value="Genomic_DNA"/>
</dbReference>
<dbReference type="OrthoDB" id="2970424at2"/>
<gene>
    <name evidence="1" type="ORF">BR63_11255</name>
</gene>
<protein>
    <submittedName>
        <fullName evidence="1">Uncharacterized protein</fullName>
    </submittedName>
</protein>
<organism evidence="1 2">
    <name type="scientific">Thermanaerosceptrum fracticalcis</name>
    <dbReference type="NCBI Taxonomy" id="1712410"/>
    <lineage>
        <taxon>Bacteria</taxon>
        <taxon>Bacillati</taxon>
        <taxon>Bacillota</taxon>
        <taxon>Clostridia</taxon>
        <taxon>Eubacteriales</taxon>
        <taxon>Peptococcaceae</taxon>
        <taxon>Thermanaerosceptrum</taxon>
    </lineage>
</organism>
<dbReference type="KEGG" id="tfr:BR63_11255"/>
<proteinExistence type="predicted"/>
<sequence length="92" mass="10288">MTKQLPKGKCKGCGADIYWIRTHAGRLMPVNTTRKLILADAKDSDTTIVTDKGEVVTGKQVENGFYTDYGYESHFATCPAAAEYRRKKDNQI</sequence>